<keyword evidence="2" id="KW-1185">Reference proteome</keyword>
<dbReference type="RefSeq" id="WP_324267571.1">
    <property type="nucleotide sequence ID" value="NZ_JAWLNX010000016.1"/>
</dbReference>
<organism evidence="1 2">
    <name type="scientific">Saccharopolyspora mangrovi</name>
    <dbReference type="NCBI Taxonomy" id="3082379"/>
    <lineage>
        <taxon>Bacteria</taxon>
        <taxon>Bacillati</taxon>
        <taxon>Actinomycetota</taxon>
        <taxon>Actinomycetes</taxon>
        <taxon>Pseudonocardiales</taxon>
        <taxon>Pseudonocardiaceae</taxon>
        <taxon>Saccharopolyspora</taxon>
    </lineage>
</organism>
<sequence>MLVGAVAVVGVDLADPVPGARVDILCDGGTKAGLNFKSKLAMARAVDDGH</sequence>
<dbReference type="EMBL" id="JAWLNX010000016">
    <property type="protein sequence ID" value="MEB3370086.1"/>
    <property type="molecule type" value="Genomic_DNA"/>
</dbReference>
<accession>A0ABU6AEW7</accession>
<proteinExistence type="predicted"/>
<evidence type="ECO:0000313" key="1">
    <source>
        <dbReference type="EMBL" id="MEB3370086.1"/>
    </source>
</evidence>
<gene>
    <name evidence="1" type="ORF">R4I43_22000</name>
</gene>
<protein>
    <submittedName>
        <fullName evidence="1">Uncharacterized protein</fullName>
    </submittedName>
</protein>
<evidence type="ECO:0000313" key="2">
    <source>
        <dbReference type="Proteomes" id="UP001327093"/>
    </source>
</evidence>
<name>A0ABU6AEW7_9PSEU</name>
<comment type="caution">
    <text evidence="1">The sequence shown here is derived from an EMBL/GenBank/DDBJ whole genome shotgun (WGS) entry which is preliminary data.</text>
</comment>
<reference evidence="1 2" key="1">
    <citation type="submission" date="2023-10" db="EMBL/GenBank/DDBJ databases">
        <title>Saccharopolyspora sp. nov., isolated from mangrove soil.</title>
        <authorList>
            <person name="Lu Y."/>
            <person name="Liu W."/>
        </authorList>
    </citation>
    <scope>NUCLEOTIDE SEQUENCE [LARGE SCALE GENOMIC DNA]</scope>
    <source>
        <strain evidence="1 2">S2-29</strain>
    </source>
</reference>
<dbReference type="Proteomes" id="UP001327093">
    <property type="component" value="Unassembled WGS sequence"/>
</dbReference>